<protein>
    <submittedName>
        <fullName evidence="1">Uncharacterized protein</fullName>
    </submittedName>
</protein>
<dbReference type="EMBL" id="FVGW01000004">
    <property type="protein sequence ID" value="SKM02972.1"/>
    <property type="molecule type" value="Genomic_DNA"/>
</dbReference>
<accession>A0A1U0U3A0</accession>
<dbReference type="Proteomes" id="UP000190074">
    <property type="component" value="Unassembled WGS sequence"/>
</dbReference>
<name>A0A1U0U3A0_9MYCO</name>
<sequence length="61" mass="6534">MNGTIRVFDYQGNSEAYSAESARVEAGVLYVEKGQTVTIVNADAWSKAVATGVNDFRGGYV</sequence>
<evidence type="ECO:0000313" key="2">
    <source>
        <dbReference type="Proteomes" id="UP000190074"/>
    </source>
</evidence>
<dbReference type="AlphaFoldDB" id="A0A1U0U3A0"/>
<proteinExistence type="predicted"/>
<reference evidence="1 2" key="1">
    <citation type="submission" date="2016-11" db="EMBL/GenBank/DDBJ databases">
        <authorList>
            <consortium name="Pathogen Informatics"/>
        </authorList>
    </citation>
    <scope>NUCLEOTIDE SEQUENCE [LARGE SCALE GENOMIC DNA]</scope>
    <source>
        <strain evidence="1 2">911</strain>
    </source>
</reference>
<organism evidence="1 2">
    <name type="scientific">Mycobacteroides abscessus subsp. massiliense</name>
    <dbReference type="NCBI Taxonomy" id="1962118"/>
    <lineage>
        <taxon>Bacteria</taxon>
        <taxon>Bacillati</taxon>
        <taxon>Actinomycetota</taxon>
        <taxon>Actinomycetes</taxon>
        <taxon>Mycobacteriales</taxon>
        <taxon>Mycobacteriaceae</taxon>
        <taxon>Mycobacteroides</taxon>
        <taxon>Mycobacteroides abscessus</taxon>
    </lineage>
</organism>
<evidence type="ECO:0000313" key="1">
    <source>
        <dbReference type="EMBL" id="SKM02972.1"/>
    </source>
</evidence>
<gene>
    <name evidence="1" type="ORF">SAMEA2259716_02343</name>
</gene>